<dbReference type="Proteomes" id="UP000032180">
    <property type="component" value="Chromosome 5"/>
</dbReference>
<reference evidence="2 3" key="1">
    <citation type="submission" date="2012-08" db="EMBL/GenBank/DDBJ databases">
        <title>Oryza genome evolution.</title>
        <authorList>
            <person name="Wing R.A."/>
        </authorList>
    </citation>
    <scope>NUCLEOTIDE SEQUENCE</scope>
</reference>
<keyword evidence="3" id="KW-1185">Reference proteome</keyword>
<dbReference type="InterPro" id="IPR005174">
    <property type="entry name" value="KIB1-4_b-propeller"/>
</dbReference>
<dbReference type="Pfam" id="PF03478">
    <property type="entry name" value="Beta-prop_KIB1-4"/>
    <property type="match status" value="1"/>
</dbReference>
<dbReference type="PANTHER" id="PTHR33110">
    <property type="entry name" value="F-BOX/KELCH-REPEAT PROTEIN-RELATED"/>
    <property type="match status" value="1"/>
</dbReference>
<name>A0A0D9WHV6_9ORYZ</name>
<accession>A0A0D9WHV6</accession>
<feature type="domain" description="KIB1-4 beta-propeller" evidence="1">
    <location>
        <begin position="68"/>
        <end position="266"/>
    </location>
</feature>
<sequence>MAKLNNKLGDDALRLIHDRLPCLVDRRRMSRVCRSCAPPSRHPRNRPLPSILFPRGGDGPPFSCALAARYFGAHDGGWVFVAFRQITDYALLNLCNGDRFPIPYPYVSWRTVAATLSSPPENGGCLAAAICYDCGEHSLATGPRIHTTRMATPKITSKSILDDVIHHDGAFHFLTGEEDLHVFPVPRFHEDDHGNLEIPPMVVRRVSRRGPRRRDYGGGGLVVVRYLVESHENLLMLDRLVIRDPPLSPTTTTTVMSAFEVFEMVKPRPWPWNSNEDQYAWKGIEVGGRTVRRLRLLQIVRCVRLSGCRVRRWRLLPR</sequence>
<protein>
    <recommendedName>
        <fullName evidence="1">KIB1-4 beta-propeller domain-containing protein</fullName>
    </recommendedName>
</protein>
<dbReference type="PANTHER" id="PTHR33110:SF71">
    <property type="entry name" value="F-BOX_KELCH-REPEAT PROTEIN"/>
    <property type="match status" value="1"/>
</dbReference>
<dbReference type="HOGENOM" id="CLU_019286_5_1_1"/>
<dbReference type="Gramene" id="LPERR05G16530.1">
    <property type="protein sequence ID" value="LPERR05G16530.1"/>
    <property type="gene ID" value="LPERR05G16530"/>
</dbReference>
<evidence type="ECO:0000313" key="2">
    <source>
        <dbReference type="EnsemblPlants" id="LPERR05G16530.1"/>
    </source>
</evidence>
<reference evidence="3" key="2">
    <citation type="submission" date="2013-12" db="EMBL/GenBank/DDBJ databases">
        <authorList>
            <person name="Yu Y."/>
            <person name="Lee S."/>
            <person name="de Baynast K."/>
            <person name="Wissotski M."/>
            <person name="Liu L."/>
            <person name="Talag J."/>
            <person name="Goicoechea J."/>
            <person name="Angelova A."/>
            <person name="Jetty R."/>
            <person name="Kudrna D."/>
            <person name="Golser W."/>
            <person name="Rivera L."/>
            <person name="Zhang J."/>
            <person name="Wing R."/>
        </authorList>
    </citation>
    <scope>NUCLEOTIDE SEQUENCE</scope>
</reference>
<evidence type="ECO:0000259" key="1">
    <source>
        <dbReference type="Pfam" id="PF03478"/>
    </source>
</evidence>
<reference evidence="2" key="3">
    <citation type="submission" date="2015-04" db="UniProtKB">
        <authorList>
            <consortium name="EnsemblPlants"/>
        </authorList>
    </citation>
    <scope>IDENTIFICATION</scope>
</reference>
<organism evidence="2 3">
    <name type="scientific">Leersia perrieri</name>
    <dbReference type="NCBI Taxonomy" id="77586"/>
    <lineage>
        <taxon>Eukaryota</taxon>
        <taxon>Viridiplantae</taxon>
        <taxon>Streptophyta</taxon>
        <taxon>Embryophyta</taxon>
        <taxon>Tracheophyta</taxon>
        <taxon>Spermatophyta</taxon>
        <taxon>Magnoliopsida</taxon>
        <taxon>Liliopsida</taxon>
        <taxon>Poales</taxon>
        <taxon>Poaceae</taxon>
        <taxon>BOP clade</taxon>
        <taxon>Oryzoideae</taxon>
        <taxon>Oryzeae</taxon>
        <taxon>Oryzinae</taxon>
        <taxon>Leersia</taxon>
    </lineage>
</organism>
<proteinExistence type="predicted"/>
<evidence type="ECO:0000313" key="3">
    <source>
        <dbReference type="Proteomes" id="UP000032180"/>
    </source>
</evidence>
<dbReference type="EnsemblPlants" id="LPERR05G16530.1">
    <property type="protein sequence ID" value="LPERR05G16530.1"/>
    <property type="gene ID" value="LPERR05G16530"/>
</dbReference>
<dbReference type="AlphaFoldDB" id="A0A0D9WHV6"/>